<proteinExistence type="predicted"/>
<reference evidence="2" key="1">
    <citation type="submission" date="2016-08" db="EMBL/GenBank/DDBJ databases">
        <authorList>
            <person name="Merda D."/>
            <person name="Briand M."/>
            <person name="Taghouti G."/>
            <person name="Carrere S."/>
            <person name="Gouzy J."/>
            <person name="Portier P."/>
            <person name="Jacques M.-A."/>
            <person name="Fischer-Le Saux M."/>
        </authorList>
    </citation>
    <scope>NUCLEOTIDE SEQUENCE [LARGE SCALE GENOMIC DNA]</scope>
    <source>
        <strain evidence="2">CFBP4643</strain>
    </source>
</reference>
<keyword evidence="2" id="KW-1185">Reference proteome</keyword>
<comment type="caution">
    <text evidence="1">The sequence shown here is derived from an EMBL/GenBank/DDBJ whole genome shotgun (WGS) entry which is preliminary data.</text>
</comment>
<protein>
    <submittedName>
        <fullName evidence="1">Uncharacterized protein</fullName>
    </submittedName>
</protein>
<evidence type="ECO:0000313" key="1">
    <source>
        <dbReference type="EMBL" id="PPU70034.1"/>
    </source>
</evidence>
<evidence type="ECO:0000313" key="2">
    <source>
        <dbReference type="Proteomes" id="UP000238191"/>
    </source>
</evidence>
<organism evidence="1 2">
    <name type="scientific">Xanthomonas pisi</name>
    <dbReference type="NCBI Taxonomy" id="56457"/>
    <lineage>
        <taxon>Bacteria</taxon>
        <taxon>Pseudomonadati</taxon>
        <taxon>Pseudomonadota</taxon>
        <taxon>Gammaproteobacteria</taxon>
        <taxon>Lysobacterales</taxon>
        <taxon>Lysobacteraceae</taxon>
        <taxon>Xanthomonas</taxon>
    </lineage>
</organism>
<dbReference type="AlphaFoldDB" id="A0A2S7D8G5"/>
<accession>A0A2S7D8G5</accession>
<dbReference type="Proteomes" id="UP000238191">
    <property type="component" value="Unassembled WGS sequence"/>
</dbReference>
<dbReference type="EMBL" id="MDEI01000001">
    <property type="protein sequence ID" value="PPU70034.1"/>
    <property type="molecule type" value="Genomic_DNA"/>
</dbReference>
<name>A0A2S7D8G5_9XANT</name>
<gene>
    <name evidence="1" type="ORF">XpiCFBP4643_00145</name>
</gene>
<sequence>MQPMSSSRPSGTAERVRSAAWPVEGAVPSPLAGHAINPSLGTVWRHPCRHTVPQAARTAQQRVARSLVKSRQSHGCLDCRGGLQLYESWRASNTSHSACTLNTDHPTDPCPPTVAGPYAAWLPRKRVQGRTCSVSCVVGGR</sequence>